<gene>
    <name evidence="3" type="ORF">HZY62_10585</name>
    <name evidence="4" type="ORF">LX92_02291</name>
</gene>
<dbReference type="InterPro" id="IPR006016">
    <property type="entry name" value="UspA"/>
</dbReference>
<dbReference type="SUPFAM" id="SSF52402">
    <property type="entry name" value="Adenine nucleotide alpha hydrolases-like"/>
    <property type="match status" value="2"/>
</dbReference>
<feature type="domain" description="UspA" evidence="2">
    <location>
        <begin position="149"/>
        <end position="276"/>
    </location>
</feature>
<organism evidence="4 5">
    <name type="scientific">Maribacter polysiphoniae</name>
    <dbReference type="NCBI Taxonomy" id="429344"/>
    <lineage>
        <taxon>Bacteria</taxon>
        <taxon>Pseudomonadati</taxon>
        <taxon>Bacteroidota</taxon>
        <taxon>Flavobacteriia</taxon>
        <taxon>Flavobacteriales</taxon>
        <taxon>Flavobacteriaceae</taxon>
        <taxon>Maribacter</taxon>
    </lineage>
</organism>
<evidence type="ECO:0000313" key="5">
    <source>
        <dbReference type="Proteomes" id="UP000245667"/>
    </source>
</evidence>
<evidence type="ECO:0000313" key="4">
    <source>
        <dbReference type="EMBL" id="PWK23724.1"/>
    </source>
</evidence>
<proteinExistence type="inferred from homology"/>
<feature type="domain" description="UspA" evidence="2">
    <location>
        <begin position="1"/>
        <end position="140"/>
    </location>
</feature>
<evidence type="ECO:0000313" key="6">
    <source>
        <dbReference type="Proteomes" id="UP000651837"/>
    </source>
</evidence>
<dbReference type="CDD" id="cd00293">
    <property type="entry name" value="USP-like"/>
    <property type="match status" value="2"/>
</dbReference>
<dbReference type="OrthoDB" id="9788959at2"/>
<dbReference type="EMBL" id="QGGQ01000004">
    <property type="protein sequence ID" value="PWK23724.1"/>
    <property type="molecule type" value="Genomic_DNA"/>
</dbReference>
<comment type="caution">
    <text evidence="4">The sequence shown here is derived from an EMBL/GenBank/DDBJ whole genome shotgun (WGS) entry which is preliminary data.</text>
</comment>
<name>A0A316DZY3_9FLAO</name>
<comment type="similarity">
    <text evidence="1">Belongs to the universal stress protein A family.</text>
</comment>
<dbReference type="InterPro" id="IPR014729">
    <property type="entry name" value="Rossmann-like_a/b/a_fold"/>
</dbReference>
<dbReference type="PANTHER" id="PTHR46268">
    <property type="entry name" value="STRESS RESPONSE PROTEIN NHAX"/>
    <property type="match status" value="1"/>
</dbReference>
<dbReference type="EMBL" id="JACWLN010000004">
    <property type="protein sequence ID" value="MBD1261035.1"/>
    <property type="molecule type" value="Genomic_DNA"/>
</dbReference>
<dbReference type="AlphaFoldDB" id="A0A316DZY3"/>
<accession>A0A316DZY3</accession>
<evidence type="ECO:0000259" key="2">
    <source>
        <dbReference type="Pfam" id="PF00582"/>
    </source>
</evidence>
<dbReference type="RefSeq" id="WP_109650606.1">
    <property type="nucleotide sequence ID" value="NZ_CAJQNU010000048.1"/>
</dbReference>
<dbReference type="Proteomes" id="UP000651837">
    <property type="component" value="Unassembled WGS sequence"/>
</dbReference>
<sequence>MKKILVPVDFSEFSENALEVAAHLAKKIDADLILLHMLGLSEAIFTKDEAQEFMEAQYYMKLAKKRFNEFLDKPFLKGVRMFEIVQNYKDFNELNNVVKEHGIDLVVMGSHGATGLSGLFVGSNTEKVVRNCEVPVLVIKKKRTDFDIKKAVFASDFGLEHKEVYHKALKFFDMLDVEVHKVYINRPNQYFKSTEEIKEQIDVFMGVAHHGKIPAKENVTILNDYSIEQGIYNYAQTINADIIALPTRGRKGLAHFFKGSVGEDIANRADLPVITFRV</sequence>
<reference evidence="4 5" key="1">
    <citation type="submission" date="2018-05" db="EMBL/GenBank/DDBJ databases">
        <title>Genomic Encyclopedia of Archaeal and Bacterial Type Strains, Phase II (KMG-II): from individual species to whole genera.</title>
        <authorList>
            <person name="Goeker M."/>
        </authorList>
    </citation>
    <scope>NUCLEOTIDE SEQUENCE [LARGE SCALE GENOMIC DNA]</scope>
    <source>
        <strain evidence="4 5">DSM 23514</strain>
    </source>
</reference>
<reference evidence="3 6" key="2">
    <citation type="submission" date="2020-07" db="EMBL/GenBank/DDBJ databases">
        <title>The draft genome sequence of Maribacter polysiphoniae KCTC 22021.</title>
        <authorList>
            <person name="Mu L."/>
        </authorList>
    </citation>
    <scope>NUCLEOTIDE SEQUENCE [LARGE SCALE GENOMIC DNA]</scope>
    <source>
        <strain evidence="3 6">KCTC 22021</strain>
    </source>
</reference>
<dbReference type="PANTHER" id="PTHR46268:SF6">
    <property type="entry name" value="UNIVERSAL STRESS PROTEIN UP12"/>
    <property type="match status" value="1"/>
</dbReference>
<dbReference type="PRINTS" id="PR01438">
    <property type="entry name" value="UNVRSLSTRESS"/>
</dbReference>
<dbReference type="Pfam" id="PF00582">
    <property type="entry name" value="Usp"/>
    <property type="match status" value="2"/>
</dbReference>
<dbReference type="InterPro" id="IPR006015">
    <property type="entry name" value="Universal_stress_UspA"/>
</dbReference>
<protein>
    <submittedName>
        <fullName evidence="4">Nucleotide-binding universal stress UspA family protein</fullName>
    </submittedName>
    <submittedName>
        <fullName evidence="3">Universal stress protein</fullName>
    </submittedName>
</protein>
<keyword evidence="6" id="KW-1185">Reference proteome</keyword>
<evidence type="ECO:0000256" key="1">
    <source>
        <dbReference type="ARBA" id="ARBA00008791"/>
    </source>
</evidence>
<dbReference type="Proteomes" id="UP000245667">
    <property type="component" value="Unassembled WGS sequence"/>
</dbReference>
<evidence type="ECO:0000313" key="3">
    <source>
        <dbReference type="EMBL" id="MBD1261035.1"/>
    </source>
</evidence>
<dbReference type="Gene3D" id="3.40.50.620">
    <property type="entry name" value="HUPs"/>
    <property type="match status" value="2"/>
</dbReference>